<keyword evidence="6 8" id="KW-1133">Transmembrane helix</keyword>
<dbReference type="NCBIfam" id="TIGR00914">
    <property type="entry name" value="2A0601"/>
    <property type="match status" value="1"/>
</dbReference>
<dbReference type="GO" id="GO:0008324">
    <property type="term" value="F:monoatomic cation transmembrane transporter activity"/>
    <property type="evidence" value="ECO:0007669"/>
    <property type="project" value="InterPro"/>
</dbReference>
<evidence type="ECO:0000313" key="9">
    <source>
        <dbReference type="EMBL" id="SFI16135.1"/>
    </source>
</evidence>
<dbReference type="InterPro" id="IPR027463">
    <property type="entry name" value="AcrB_DN_DC_subdom"/>
</dbReference>
<dbReference type="InterPro" id="IPR001036">
    <property type="entry name" value="Acrflvin-R"/>
</dbReference>
<evidence type="ECO:0000256" key="1">
    <source>
        <dbReference type="ARBA" id="ARBA00004651"/>
    </source>
</evidence>
<keyword evidence="4" id="KW-1003">Cell membrane</keyword>
<gene>
    <name evidence="9" type="ORF">SAMN05421753_10686</name>
</gene>
<dbReference type="GO" id="GO:0005886">
    <property type="term" value="C:plasma membrane"/>
    <property type="evidence" value="ECO:0007669"/>
    <property type="project" value="UniProtKB-SubCell"/>
</dbReference>
<dbReference type="Proteomes" id="UP000199518">
    <property type="component" value="Unassembled WGS sequence"/>
</dbReference>
<evidence type="ECO:0000256" key="6">
    <source>
        <dbReference type="ARBA" id="ARBA00022989"/>
    </source>
</evidence>
<comment type="subcellular location">
    <subcellularLocation>
        <location evidence="1">Cell membrane</location>
        <topology evidence="1">Multi-pass membrane protein</topology>
    </subcellularLocation>
</comment>
<keyword evidence="5 8" id="KW-0812">Transmembrane</keyword>
<evidence type="ECO:0000256" key="7">
    <source>
        <dbReference type="ARBA" id="ARBA00023136"/>
    </source>
</evidence>
<feature type="transmembrane region" description="Helical" evidence="8">
    <location>
        <begin position="470"/>
        <end position="493"/>
    </location>
</feature>
<dbReference type="Gene3D" id="3.30.70.1320">
    <property type="entry name" value="Multidrug efflux transporter AcrB pore domain like"/>
    <property type="match status" value="1"/>
</dbReference>
<evidence type="ECO:0000256" key="8">
    <source>
        <dbReference type="SAM" id="Phobius"/>
    </source>
</evidence>
<evidence type="ECO:0000256" key="3">
    <source>
        <dbReference type="ARBA" id="ARBA00022448"/>
    </source>
</evidence>
<dbReference type="EMBL" id="FOQD01000006">
    <property type="protein sequence ID" value="SFI16135.1"/>
    <property type="molecule type" value="Genomic_DNA"/>
</dbReference>
<dbReference type="InterPro" id="IPR004763">
    <property type="entry name" value="CusA-like"/>
</dbReference>
<feature type="transmembrane region" description="Helical" evidence="8">
    <location>
        <begin position="959"/>
        <end position="979"/>
    </location>
</feature>
<dbReference type="Pfam" id="PF00873">
    <property type="entry name" value="ACR_tran"/>
    <property type="match status" value="1"/>
</dbReference>
<keyword evidence="3" id="KW-0813">Transport</keyword>
<feature type="transmembrane region" description="Helical" evidence="8">
    <location>
        <begin position="524"/>
        <end position="542"/>
    </location>
</feature>
<evidence type="ECO:0000256" key="2">
    <source>
        <dbReference type="ARBA" id="ARBA00010942"/>
    </source>
</evidence>
<dbReference type="PANTHER" id="PTHR32063:SF17">
    <property type="entry name" value="CATION EFFLUX SYSTEM PROTEIN"/>
    <property type="match status" value="1"/>
</dbReference>
<dbReference type="Gene3D" id="3.30.70.1440">
    <property type="entry name" value="Multidrug efflux transporter AcrB pore domain"/>
    <property type="match status" value="1"/>
</dbReference>
<evidence type="ECO:0000256" key="5">
    <source>
        <dbReference type="ARBA" id="ARBA00022692"/>
    </source>
</evidence>
<keyword evidence="10" id="KW-1185">Reference proteome</keyword>
<feature type="transmembrane region" description="Helical" evidence="8">
    <location>
        <begin position="438"/>
        <end position="458"/>
    </location>
</feature>
<protein>
    <submittedName>
        <fullName evidence="9">Cobalt-zinc-cadmium resistance protein CzcA</fullName>
    </submittedName>
</protein>
<accession>A0A1I3FY71</accession>
<proteinExistence type="inferred from homology"/>
<name>A0A1I3FY71_9PLAN</name>
<keyword evidence="7 8" id="KW-0472">Membrane</keyword>
<dbReference type="SUPFAM" id="SSF82866">
    <property type="entry name" value="Multidrug efflux transporter AcrB transmembrane domain"/>
    <property type="match status" value="2"/>
</dbReference>
<dbReference type="SUPFAM" id="SSF82714">
    <property type="entry name" value="Multidrug efflux transporter AcrB TolC docking domain, DN and DC subdomains"/>
    <property type="match status" value="2"/>
</dbReference>
<dbReference type="Gene3D" id="3.30.70.1430">
    <property type="entry name" value="Multidrug efflux transporter AcrB pore domain"/>
    <property type="match status" value="2"/>
</dbReference>
<dbReference type="Gene3D" id="3.30.2090.10">
    <property type="entry name" value="Multidrug efflux transporter AcrB TolC docking domain, DN and DC subdomains"/>
    <property type="match status" value="2"/>
</dbReference>
<organism evidence="9 10">
    <name type="scientific">Planctomicrobium piriforme</name>
    <dbReference type="NCBI Taxonomy" id="1576369"/>
    <lineage>
        <taxon>Bacteria</taxon>
        <taxon>Pseudomonadati</taxon>
        <taxon>Planctomycetota</taxon>
        <taxon>Planctomycetia</taxon>
        <taxon>Planctomycetales</taxon>
        <taxon>Planctomycetaceae</taxon>
        <taxon>Planctomicrobium</taxon>
    </lineage>
</organism>
<dbReference type="STRING" id="1576369.SAMN05421753_10686"/>
<dbReference type="GO" id="GO:0042910">
    <property type="term" value="F:xenobiotic transmembrane transporter activity"/>
    <property type="evidence" value="ECO:0007669"/>
    <property type="project" value="TreeGrafter"/>
</dbReference>
<reference evidence="10" key="1">
    <citation type="submission" date="2016-10" db="EMBL/GenBank/DDBJ databases">
        <authorList>
            <person name="Varghese N."/>
            <person name="Submissions S."/>
        </authorList>
    </citation>
    <scope>NUCLEOTIDE SEQUENCE [LARGE SCALE GENOMIC DNA]</scope>
    <source>
        <strain evidence="10">DSM 26348</strain>
    </source>
</reference>
<dbReference type="AlphaFoldDB" id="A0A1I3FY71"/>
<feature type="transmembrane region" description="Helical" evidence="8">
    <location>
        <begin position="361"/>
        <end position="380"/>
    </location>
</feature>
<feature type="transmembrane region" description="Helical" evidence="8">
    <location>
        <begin position="335"/>
        <end position="354"/>
    </location>
</feature>
<evidence type="ECO:0000313" key="10">
    <source>
        <dbReference type="Proteomes" id="UP000199518"/>
    </source>
</evidence>
<dbReference type="RefSeq" id="WP_217647058.1">
    <property type="nucleotide sequence ID" value="NZ_FOQD01000006.1"/>
</dbReference>
<dbReference type="Gene3D" id="1.20.1640.10">
    <property type="entry name" value="Multidrug efflux transporter AcrB transmembrane domain"/>
    <property type="match status" value="2"/>
</dbReference>
<dbReference type="PANTHER" id="PTHR32063">
    <property type="match status" value="1"/>
</dbReference>
<evidence type="ECO:0000256" key="4">
    <source>
        <dbReference type="ARBA" id="ARBA00022475"/>
    </source>
</evidence>
<feature type="transmembrane region" description="Helical" evidence="8">
    <location>
        <begin position="888"/>
        <end position="907"/>
    </location>
</feature>
<sequence length="1030" mass="111939">MTGHWIAWTLAHRWMVLIFTALVCAAGVWAFFQQPIDAYPDISPQVVQVITDFPGRAAEEVERQVTVPIEIALRSVPKVESIRSRTIFGLSDVHLTFEEGTEAYWARQRVLEKLASAQLPDGATAELGPLATAYCEIYRYELRSDGTADLMQLRELNDWVVIPRILRASGVAEVTNFGGLSRQFAVQLQPAQLRRFGLTFAEVVQAVQSNNSVAGGSVLRRGGSSFVIRGTGSLQSIPEIEAIFVKSIGGTPVYLRDVATVGNDYAVRTGIFGKDERDDSVEGIVLMRRGENPSRVLGNVQAAISELNESGLPDGVQVDAFYNRQYLVDSTLGTVSHSISLGVLLVLLVLLLFLGQPTVAFLVAFTIPFSLLFALVLMYFTKIPIGLLSIGAIDFGIIVDGAIIMAEHLATRLKRRQAAVGSVTQAVLTAAQEMERPVFFSVLMVIVAYLPLLSLTRIEGLLFRPMALTMVYALVGSLIFALFIIPVLISLAFKNGYRELANPALDALTAGYAWLVSLLLKMRWLTLAAAVLLVSFVSIRVVPQLGFEFLPYMDEGVIWVRANFPEGTAMEQTNAFAAEIRDIVMSFEDIRFVSSQAGRNDSGTDPFPASRLETMVGPKPHSEWKQFQNKQQLIAALGKRLRDEFPTTRFNFTQPIIDSVTEDTNGTSANLAIEVAGPDPAVLLNIARQGLTVLRSIPGAVDANIEQEGPQPQLVITPDRFLCAQYDVRVGDVTSMINTAIGAEPVGTLYEGERKFDIVTKFDRSVIDSPEALAQLPVFSTRGVAVPLGQVAHIELRDGQTIIARQNGKRRLTVRCDIVGRDQGSFVKEAQQLFSEKVNVPDGYNIAWLGMFENLTRAQNHFLLVMPVTVVLIFGLLLVTFHSAKAALLLLASVPFAFVGAVLGLYVRDMNFNVSTGVGFAALFGVSIMNGVLMIRSIAESQAHGLAKRAAVIDGARNCLRPILLASLVAVLGLLPASLANGLGSDVQRPLATVIVWGLSSAAVLTLFVVPVLYDLISPKITVSTGHTAG</sequence>
<feature type="transmembrane region" description="Helical" evidence="8">
    <location>
        <begin position="991"/>
        <end position="1014"/>
    </location>
</feature>
<dbReference type="PRINTS" id="PR00702">
    <property type="entry name" value="ACRIFLAVINRP"/>
</dbReference>
<comment type="similarity">
    <text evidence="2">Belongs to the resistance-nodulation-cell division (RND) (TC 2.A.6) family.</text>
</comment>
<dbReference type="SUPFAM" id="SSF82693">
    <property type="entry name" value="Multidrug efflux transporter AcrB pore domain, PN1, PN2, PC1 and PC2 subdomains"/>
    <property type="match status" value="3"/>
</dbReference>
<feature type="transmembrane region" description="Helical" evidence="8">
    <location>
        <begin position="386"/>
        <end position="406"/>
    </location>
</feature>
<feature type="transmembrane region" description="Helical" evidence="8">
    <location>
        <begin position="919"/>
        <end position="939"/>
    </location>
</feature>
<feature type="transmembrane region" description="Helical" evidence="8">
    <location>
        <begin position="861"/>
        <end position="881"/>
    </location>
</feature>